<dbReference type="PANTHER" id="PTHR22957:SF502">
    <property type="entry name" value="SMALL G PROTEIN SIGNALING MODULATOR 2-RELATED"/>
    <property type="match status" value="1"/>
</dbReference>
<keyword evidence="1" id="KW-0343">GTPase activation</keyword>
<gene>
    <name evidence="6" type="ORF">BJ085DRAFT_6736</name>
</gene>
<dbReference type="EMBL" id="ML002413">
    <property type="protein sequence ID" value="RKP38032.1"/>
    <property type="molecule type" value="Genomic_DNA"/>
</dbReference>
<dbReference type="PANTHER" id="PTHR22957">
    <property type="entry name" value="TBC1 DOMAIN FAMILY MEMBER GTPASE-ACTIVATING PROTEIN"/>
    <property type="match status" value="1"/>
</dbReference>
<reference evidence="7" key="1">
    <citation type="journal article" date="2018" name="Nat. Microbiol.">
        <title>Leveraging single-cell genomics to expand the fungal tree of life.</title>
        <authorList>
            <person name="Ahrendt S.R."/>
            <person name="Quandt C.A."/>
            <person name="Ciobanu D."/>
            <person name="Clum A."/>
            <person name="Salamov A."/>
            <person name="Andreopoulos B."/>
            <person name="Cheng J.F."/>
            <person name="Woyke T."/>
            <person name="Pelin A."/>
            <person name="Henrissat B."/>
            <person name="Reynolds N.K."/>
            <person name="Benny G.L."/>
            <person name="Smith M.E."/>
            <person name="James T.Y."/>
            <person name="Grigoriev I.V."/>
        </authorList>
    </citation>
    <scope>NUCLEOTIDE SEQUENCE [LARGE SCALE GENOMIC DNA]</scope>
    <source>
        <strain evidence="7">RSA 468</strain>
    </source>
</reference>
<feature type="region of interest" description="Disordered" evidence="4">
    <location>
        <begin position="238"/>
        <end position="280"/>
    </location>
</feature>
<dbReference type="InterPro" id="IPR035969">
    <property type="entry name" value="Rab-GAP_TBC_sf"/>
</dbReference>
<dbReference type="SUPFAM" id="SSF47923">
    <property type="entry name" value="Ypt/Rab-GAP domain of gyp1p"/>
    <property type="match status" value="2"/>
</dbReference>
<feature type="non-terminal residue" evidence="6">
    <location>
        <position position="1"/>
    </location>
</feature>
<evidence type="ECO:0000313" key="6">
    <source>
        <dbReference type="EMBL" id="RKP38032.1"/>
    </source>
</evidence>
<dbReference type="Gene3D" id="1.10.472.80">
    <property type="entry name" value="Ypt/Rab-GAP domain of gyp1p, domain 3"/>
    <property type="match status" value="1"/>
</dbReference>
<feature type="compositionally biased region" description="Low complexity" evidence="4">
    <location>
        <begin position="265"/>
        <end position="275"/>
    </location>
</feature>
<dbReference type="Proteomes" id="UP000268162">
    <property type="component" value="Unassembled WGS sequence"/>
</dbReference>
<protein>
    <recommendedName>
        <fullName evidence="2">GTPase-activating protein GYP7</fullName>
    </recommendedName>
    <alternativeName>
        <fullName evidence="3">GAP for YPT7</fullName>
    </alternativeName>
</protein>
<evidence type="ECO:0000256" key="2">
    <source>
        <dbReference type="ARBA" id="ARBA00072091"/>
    </source>
</evidence>
<dbReference type="STRING" id="215637.A0A4P9ZYL2"/>
<dbReference type="SMART" id="SM00164">
    <property type="entry name" value="TBC"/>
    <property type="match status" value="1"/>
</dbReference>
<feature type="domain" description="Rab-GAP TBC" evidence="5">
    <location>
        <begin position="164"/>
        <end position="407"/>
    </location>
</feature>
<name>A0A4P9ZYL2_9FUNG</name>
<evidence type="ECO:0000256" key="3">
    <source>
        <dbReference type="ARBA" id="ARBA00082648"/>
    </source>
</evidence>
<evidence type="ECO:0000256" key="4">
    <source>
        <dbReference type="SAM" id="MobiDB-lite"/>
    </source>
</evidence>
<sequence>DLRWSVLEKLSRVTRFYKDASAQILEHPLGRPFVPYLPPLLVSHVQVPRGAQEVCNDYESARLYLARWAAAHMARNGNDSRGSGSNGSDPPLPASPALGRVWHEWITEHTECGEFEVLTSAQVPPLVRSDRPLAAEQWVDILHGPAGRLREDAVTIRRAIFAGGVDHDIRPLVWLFLLGVYPWDSDEAQRRRLDAQLTERYYDIKDQWLNRPVEHGTEEFKEQKSRIEKDVLRTDRNVPFFAPNDSTHGPREPGSVGASPPPGETASDTSASSSTGLPGTNANLEIMKDILMTYHYHNRELGYVQGMSDLLAPLFAVMQDEVQTFWCFEAFMARMEPNFRRDQAGMHNQLQTLRDLTRLMLPNFYTFLAEHDADNMFCCFRWLLIWFKREFAFLDILSLWEVLWCDYLTPHFHYFVALAILDEHADAISENLVACDEILKYINDLSGTIDVNSTLRRAEILFHRFRRQIEFLD</sequence>
<organism evidence="6 7">
    <name type="scientific">Dimargaris cristalligena</name>
    <dbReference type="NCBI Taxonomy" id="215637"/>
    <lineage>
        <taxon>Eukaryota</taxon>
        <taxon>Fungi</taxon>
        <taxon>Fungi incertae sedis</taxon>
        <taxon>Zoopagomycota</taxon>
        <taxon>Kickxellomycotina</taxon>
        <taxon>Dimargaritomycetes</taxon>
        <taxon>Dimargaritales</taxon>
        <taxon>Dimargaritaceae</taxon>
        <taxon>Dimargaris</taxon>
    </lineage>
</organism>
<evidence type="ECO:0000313" key="7">
    <source>
        <dbReference type="Proteomes" id="UP000268162"/>
    </source>
</evidence>
<feature type="non-terminal residue" evidence="6">
    <location>
        <position position="473"/>
    </location>
</feature>
<dbReference type="GO" id="GO:0005737">
    <property type="term" value="C:cytoplasm"/>
    <property type="evidence" value="ECO:0007669"/>
    <property type="project" value="UniProtKB-ARBA"/>
</dbReference>
<accession>A0A4P9ZYL2</accession>
<dbReference type="GO" id="GO:0005096">
    <property type="term" value="F:GTPase activator activity"/>
    <property type="evidence" value="ECO:0007669"/>
    <property type="project" value="UniProtKB-KW"/>
</dbReference>
<dbReference type="Pfam" id="PF00566">
    <property type="entry name" value="RabGAP-TBC"/>
    <property type="match status" value="1"/>
</dbReference>
<evidence type="ECO:0000256" key="1">
    <source>
        <dbReference type="ARBA" id="ARBA00022468"/>
    </source>
</evidence>
<dbReference type="InterPro" id="IPR000195">
    <property type="entry name" value="Rab-GAP-TBC_dom"/>
</dbReference>
<dbReference type="PROSITE" id="PS50086">
    <property type="entry name" value="TBC_RABGAP"/>
    <property type="match status" value="1"/>
</dbReference>
<proteinExistence type="predicted"/>
<dbReference type="Gene3D" id="1.10.8.270">
    <property type="entry name" value="putative rabgap domain of human tbc1 domain family member 14 like domains"/>
    <property type="match status" value="1"/>
</dbReference>
<evidence type="ECO:0000259" key="5">
    <source>
        <dbReference type="PROSITE" id="PS50086"/>
    </source>
</evidence>
<dbReference type="FunFam" id="1.10.472.80:FF:000005">
    <property type="entry name" value="TBC1 domain family member 15"/>
    <property type="match status" value="1"/>
</dbReference>
<dbReference type="AlphaFoldDB" id="A0A4P9ZYL2"/>
<keyword evidence="7" id="KW-1185">Reference proteome</keyword>